<organism evidence="3">
    <name type="scientific">mine drainage metagenome</name>
    <dbReference type="NCBI Taxonomy" id="410659"/>
    <lineage>
        <taxon>unclassified sequences</taxon>
        <taxon>metagenomes</taxon>
        <taxon>ecological metagenomes</taxon>
    </lineage>
</organism>
<sequence length="241" mass="26857">SGELTGVHGLVKDLVSYDQRFQMAVLSSGGSRLNSVVVEDDSVAEQCLNILKRKKAGKLTFLPMNKMLNGRPRAKAIMVRNSGESLGYVFENVSYDKKYENIIWYAFQDCLILPDVATARKHMSGVRLVTLDGDIFEASGAITGGFSERKEETSERRIMEVSELMTQTSDDLEEVKTRLESDSIELDAVTTQLSTSSKKIGSGSSQVDMYIEIRNRASADLEKIKQELTKLKADLKKEEDL</sequence>
<dbReference type="PANTHER" id="PTHR43977">
    <property type="entry name" value="STRUCTURAL MAINTENANCE OF CHROMOSOMES PROTEIN 3"/>
    <property type="match status" value="1"/>
</dbReference>
<gene>
    <name evidence="3" type="ORF">B1B_19447</name>
</gene>
<dbReference type="InterPro" id="IPR010935">
    <property type="entry name" value="SMC_hinge"/>
</dbReference>
<evidence type="ECO:0000313" key="3">
    <source>
        <dbReference type="EMBL" id="EQD26810.1"/>
    </source>
</evidence>
<dbReference type="GO" id="GO:0051276">
    <property type="term" value="P:chromosome organization"/>
    <property type="evidence" value="ECO:0007669"/>
    <property type="project" value="InterPro"/>
</dbReference>
<dbReference type="SUPFAM" id="SSF75553">
    <property type="entry name" value="Smc hinge domain"/>
    <property type="match status" value="1"/>
</dbReference>
<dbReference type="Gene3D" id="1.20.1060.20">
    <property type="match status" value="1"/>
</dbReference>
<name>T0ZAG7_9ZZZZ</name>
<dbReference type="GO" id="GO:0005524">
    <property type="term" value="F:ATP binding"/>
    <property type="evidence" value="ECO:0007669"/>
    <property type="project" value="InterPro"/>
</dbReference>
<comment type="caution">
    <text evidence="3">The sequence shown here is derived from an EMBL/GenBank/DDBJ whole genome shotgun (WGS) entry which is preliminary data.</text>
</comment>
<dbReference type="Pfam" id="PF06470">
    <property type="entry name" value="SMC_hinge"/>
    <property type="match status" value="1"/>
</dbReference>
<dbReference type="SMART" id="SM00968">
    <property type="entry name" value="SMC_hinge"/>
    <property type="match status" value="1"/>
</dbReference>
<evidence type="ECO:0000259" key="2">
    <source>
        <dbReference type="SMART" id="SM00968"/>
    </source>
</evidence>
<protein>
    <submittedName>
        <fullName evidence="3">SMCs flexible hinge domain protein</fullName>
    </submittedName>
</protein>
<dbReference type="InterPro" id="IPR036277">
    <property type="entry name" value="SMC_hinge_sf"/>
</dbReference>
<accession>T0ZAG7</accession>
<dbReference type="Gene3D" id="3.30.70.1620">
    <property type="match status" value="1"/>
</dbReference>
<proteinExistence type="predicted"/>
<keyword evidence="1" id="KW-0175">Coiled coil</keyword>
<evidence type="ECO:0000256" key="1">
    <source>
        <dbReference type="SAM" id="Coils"/>
    </source>
</evidence>
<reference evidence="3" key="1">
    <citation type="submission" date="2013-08" db="EMBL/GenBank/DDBJ databases">
        <authorList>
            <person name="Mendez C."/>
            <person name="Richter M."/>
            <person name="Ferrer M."/>
            <person name="Sanchez J."/>
        </authorList>
    </citation>
    <scope>NUCLEOTIDE SEQUENCE</scope>
</reference>
<feature type="non-terminal residue" evidence="3">
    <location>
        <position position="1"/>
    </location>
</feature>
<reference evidence="3" key="2">
    <citation type="journal article" date="2014" name="ISME J.">
        <title>Microbial stratification in low pH oxic and suboxic macroscopic growths along an acid mine drainage.</title>
        <authorList>
            <person name="Mendez-Garcia C."/>
            <person name="Mesa V."/>
            <person name="Sprenger R.R."/>
            <person name="Richter M."/>
            <person name="Diez M.S."/>
            <person name="Solano J."/>
            <person name="Bargiela R."/>
            <person name="Golyshina O.V."/>
            <person name="Manteca A."/>
            <person name="Ramos J.L."/>
            <person name="Gallego J.R."/>
            <person name="Llorente I."/>
            <person name="Martins Dos Santos V.A."/>
            <person name="Jensen O.N."/>
            <person name="Pelaez A.I."/>
            <person name="Sanchez J."/>
            <person name="Ferrer M."/>
        </authorList>
    </citation>
    <scope>NUCLEOTIDE SEQUENCE</scope>
</reference>
<feature type="non-terminal residue" evidence="3">
    <location>
        <position position="241"/>
    </location>
</feature>
<dbReference type="GO" id="GO:0005694">
    <property type="term" value="C:chromosome"/>
    <property type="evidence" value="ECO:0007669"/>
    <property type="project" value="InterPro"/>
</dbReference>
<feature type="coiled-coil region" evidence="1">
    <location>
        <begin position="214"/>
        <end position="241"/>
    </location>
</feature>
<dbReference type="AlphaFoldDB" id="T0ZAG7"/>
<feature type="domain" description="SMC hinge" evidence="2">
    <location>
        <begin position="5"/>
        <end position="123"/>
    </location>
</feature>
<dbReference type="EMBL" id="AUZY01013060">
    <property type="protein sequence ID" value="EQD26810.1"/>
    <property type="molecule type" value="Genomic_DNA"/>
</dbReference>